<gene>
    <name evidence="2" type="ORF">IAB28_02005</name>
</gene>
<protein>
    <submittedName>
        <fullName evidence="2">Ice-structuring protein</fullName>
    </submittedName>
</protein>
<keyword evidence="1" id="KW-0732">Signal</keyword>
<reference evidence="2" key="2">
    <citation type="journal article" date="2021" name="PeerJ">
        <title>Extensive microbial diversity within the chicken gut microbiome revealed by metagenomics and culture.</title>
        <authorList>
            <person name="Gilroy R."/>
            <person name="Ravi A."/>
            <person name="Getino M."/>
            <person name="Pursley I."/>
            <person name="Horton D.L."/>
            <person name="Alikhan N.F."/>
            <person name="Baker D."/>
            <person name="Gharbi K."/>
            <person name="Hall N."/>
            <person name="Watson M."/>
            <person name="Adriaenssens E.M."/>
            <person name="Foster-Nyarko E."/>
            <person name="Jarju S."/>
            <person name="Secka A."/>
            <person name="Antonio M."/>
            <person name="Oren A."/>
            <person name="Chaudhuri R.R."/>
            <person name="La Ragione R."/>
            <person name="Hildebrand F."/>
            <person name="Pallen M.J."/>
        </authorList>
    </citation>
    <scope>NUCLEOTIDE SEQUENCE</scope>
    <source>
        <strain evidence="2">CHK180-2868</strain>
    </source>
</reference>
<dbReference type="Proteomes" id="UP000824250">
    <property type="component" value="Unassembled WGS sequence"/>
</dbReference>
<evidence type="ECO:0000256" key="1">
    <source>
        <dbReference type="SAM" id="SignalP"/>
    </source>
</evidence>
<sequence>MKLHYCFAASFCLLALSGCQSGSLQASAAPAVQSTAAAETPAAQQTDTAVQSEHESASQTSIDLKGLTDLVGKSDSEVTAVLGQGEEMRNDEGMLLSRDYTLPLLEEDASVSLSFNLYQEGDNRMEQAVVNLGQSDLNSYAQTLTQIFGDPTESYETSYFFSSGDKTLVLADPYGDGAYIEISVNE</sequence>
<organism evidence="2 3">
    <name type="scientific">Candidatus Copromonas faecavium</name>
    <name type="common">nom. illeg.</name>
    <dbReference type="NCBI Taxonomy" id="2840740"/>
    <lineage>
        <taxon>Bacteria</taxon>
        <taxon>Bacillati</taxon>
        <taxon>Bacillota</taxon>
        <taxon>Clostridia</taxon>
        <taxon>Lachnospirales</taxon>
        <taxon>Lachnospiraceae</taxon>
        <taxon>Candidatus Copromonas (nom. illeg.)</taxon>
    </lineage>
</organism>
<comment type="caution">
    <text evidence="2">The sequence shown here is derived from an EMBL/GenBank/DDBJ whole genome shotgun (WGS) entry which is preliminary data.</text>
</comment>
<evidence type="ECO:0000313" key="3">
    <source>
        <dbReference type="Proteomes" id="UP000824250"/>
    </source>
</evidence>
<reference evidence="2" key="1">
    <citation type="submission" date="2020-10" db="EMBL/GenBank/DDBJ databases">
        <authorList>
            <person name="Gilroy R."/>
        </authorList>
    </citation>
    <scope>NUCLEOTIDE SEQUENCE</scope>
    <source>
        <strain evidence="2">CHK180-2868</strain>
    </source>
</reference>
<proteinExistence type="predicted"/>
<dbReference type="EMBL" id="DVGC01000007">
    <property type="protein sequence ID" value="HIR04729.1"/>
    <property type="molecule type" value="Genomic_DNA"/>
</dbReference>
<feature type="signal peptide" evidence="1">
    <location>
        <begin position="1"/>
        <end position="28"/>
    </location>
</feature>
<accession>A0A9D1A2C3</accession>
<feature type="chain" id="PRO_5038603802" evidence="1">
    <location>
        <begin position="29"/>
        <end position="186"/>
    </location>
</feature>
<dbReference type="PROSITE" id="PS51257">
    <property type="entry name" value="PROKAR_LIPOPROTEIN"/>
    <property type="match status" value="1"/>
</dbReference>
<dbReference type="AlphaFoldDB" id="A0A9D1A2C3"/>
<name>A0A9D1A2C3_9FIRM</name>
<evidence type="ECO:0000313" key="2">
    <source>
        <dbReference type="EMBL" id="HIR04729.1"/>
    </source>
</evidence>